<dbReference type="InterPro" id="IPR011042">
    <property type="entry name" value="6-blade_b-propeller_TolB-like"/>
</dbReference>
<comment type="caution">
    <text evidence="1">The sequence shown here is derived from an EMBL/GenBank/DDBJ whole genome shotgun (WGS) entry which is preliminary data.</text>
</comment>
<dbReference type="PANTHER" id="PTHR35580:SF1">
    <property type="entry name" value="PHYTASE-LIKE DOMAIN-CONTAINING PROTEIN"/>
    <property type="match status" value="1"/>
</dbReference>
<dbReference type="AlphaFoldDB" id="A0AAV3X9M2"/>
<evidence type="ECO:0000313" key="1">
    <source>
        <dbReference type="EMBL" id="GET38061.1"/>
    </source>
</evidence>
<dbReference type="Gene3D" id="2.120.10.30">
    <property type="entry name" value="TolB, C-terminal domain"/>
    <property type="match status" value="1"/>
</dbReference>
<dbReference type="InterPro" id="IPR052918">
    <property type="entry name" value="Motility_Chemotaxis_Reg"/>
</dbReference>
<organism evidence="1 2">
    <name type="scientific">Microseira wollei NIES-4236</name>
    <dbReference type="NCBI Taxonomy" id="2530354"/>
    <lineage>
        <taxon>Bacteria</taxon>
        <taxon>Bacillati</taxon>
        <taxon>Cyanobacteriota</taxon>
        <taxon>Cyanophyceae</taxon>
        <taxon>Oscillatoriophycideae</taxon>
        <taxon>Aerosakkonematales</taxon>
        <taxon>Aerosakkonemataceae</taxon>
        <taxon>Microseira</taxon>
    </lineage>
</organism>
<proteinExistence type="predicted"/>
<dbReference type="Proteomes" id="UP001050975">
    <property type="component" value="Unassembled WGS sequence"/>
</dbReference>
<dbReference type="PANTHER" id="PTHR35580">
    <property type="entry name" value="CELL SURFACE GLYCOPROTEIN (S-LAYER PROTEIN)-LIKE PROTEIN"/>
    <property type="match status" value="1"/>
</dbReference>
<keyword evidence="2" id="KW-1185">Reference proteome</keyword>
<accession>A0AAV3X9M2</accession>
<protein>
    <submittedName>
        <fullName evidence="1">Hemolysin-type calcium-binding region</fullName>
    </submittedName>
</protein>
<name>A0AAV3X9M2_9CYAN</name>
<dbReference type="InterPro" id="IPR010620">
    <property type="entry name" value="SBBP_repeat"/>
</dbReference>
<dbReference type="SUPFAM" id="SSF101898">
    <property type="entry name" value="NHL repeat"/>
    <property type="match status" value="1"/>
</dbReference>
<dbReference type="Pfam" id="PF06739">
    <property type="entry name" value="SBBP"/>
    <property type="match status" value="4"/>
</dbReference>
<gene>
    <name evidence="1" type="ORF">MiSe_28150</name>
</gene>
<sequence>MAELFTINQYTPNSDLAAGFRPSQLIFARSGNDTILGYQPIVSTPGQTQIDLINGDLTVEDPGFRSWNDTFILGEWQKPYYANGNPQILGLNDFALLTDFNPLQDIIQLHGTANDYFLVDIGLGSAIVQPKQTGLDVISFLLGNSNLNLAANYFNYQGNIAPQGPILPQTRQLGTSGFDLSATTATDPFGNIYIAGGTTGSLAGSNNGESRDAFVAKYDNQGNLLFTKQVGTPDIDTISGIATDKQGNFYVSGITAGNLAAPKQASSTDAWVAKYDSNGNQQWIRQFGENIIFQSFSIDVDDNGNAYLSGIDVRSSIEIATDDFWVTKFDTNGNQLWFTQTGSVDDAFDESYRVTVGKDGSVYATGWTLGDLAATNAGIYDAWLGKFDNNSGQLQWLKQFGTPDYDWAWGVDTDSQGNVYAAGWTLGNLGGNSAGTYDSWLTKYDSQGNRQWIKQFGSAGDDQAFHLNIDSQDNIFLTGYTNSNLGGNNAGYYDPWVARFDTNGNQIWLRQFGTPQFDQAYGITSDNIGNLFVTGVTQGSFGTTNAGSFDTWLAKLDSTSGNLLGFAGNQQPSDISTVADFLELDPSLRQLSSQQVDFMENFFQEFLVSTGIGIDGSGLVKLASNSYQQPNPTSIPEPSSVVGLAMVAAIACIGAMLSNRQKIKQCP</sequence>
<evidence type="ECO:0000313" key="2">
    <source>
        <dbReference type="Proteomes" id="UP001050975"/>
    </source>
</evidence>
<dbReference type="EMBL" id="BLAY01000038">
    <property type="protein sequence ID" value="GET38061.1"/>
    <property type="molecule type" value="Genomic_DNA"/>
</dbReference>
<reference evidence="1" key="1">
    <citation type="submission" date="2019-10" db="EMBL/GenBank/DDBJ databases">
        <title>Draft genome sequece of Microseira wollei NIES-4236.</title>
        <authorList>
            <person name="Yamaguchi H."/>
            <person name="Suzuki S."/>
            <person name="Kawachi M."/>
        </authorList>
    </citation>
    <scope>NUCLEOTIDE SEQUENCE</scope>
    <source>
        <strain evidence="1">NIES-4236</strain>
    </source>
</reference>
<dbReference type="RefSeq" id="WP_226580576.1">
    <property type="nucleotide sequence ID" value="NZ_BLAY01000038.1"/>
</dbReference>